<keyword evidence="2 4" id="KW-0560">Oxidoreductase</keyword>
<dbReference type="SUPFAM" id="SSF53720">
    <property type="entry name" value="ALDH-like"/>
    <property type="match status" value="1"/>
</dbReference>
<name>A0A7W7ET99_9SPHN</name>
<gene>
    <name evidence="6" type="ORF">GGR37_001296</name>
</gene>
<dbReference type="EMBL" id="JACHOA010000002">
    <property type="protein sequence ID" value="MBB4613037.1"/>
    <property type="molecule type" value="Genomic_DNA"/>
</dbReference>
<evidence type="ECO:0000256" key="1">
    <source>
        <dbReference type="ARBA" id="ARBA00009986"/>
    </source>
</evidence>
<dbReference type="Gene3D" id="3.40.309.10">
    <property type="entry name" value="Aldehyde Dehydrogenase, Chain A, domain 2"/>
    <property type="match status" value="1"/>
</dbReference>
<protein>
    <submittedName>
        <fullName evidence="6">Acyl-CoA reductase-like NAD-dependent aldehyde dehydrogenase</fullName>
    </submittedName>
</protein>
<dbReference type="CDD" id="cd07106">
    <property type="entry name" value="ALDH_AldA-AAD23400"/>
    <property type="match status" value="1"/>
</dbReference>
<evidence type="ECO:0000256" key="4">
    <source>
        <dbReference type="RuleBase" id="RU003345"/>
    </source>
</evidence>
<evidence type="ECO:0000256" key="2">
    <source>
        <dbReference type="ARBA" id="ARBA00023002"/>
    </source>
</evidence>
<evidence type="ECO:0000313" key="7">
    <source>
        <dbReference type="Proteomes" id="UP000538566"/>
    </source>
</evidence>
<organism evidence="6 7">
    <name type="scientific">Novosphingobium taihuense</name>
    <dbReference type="NCBI Taxonomy" id="260085"/>
    <lineage>
        <taxon>Bacteria</taxon>
        <taxon>Pseudomonadati</taxon>
        <taxon>Pseudomonadota</taxon>
        <taxon>Alphaproteobacteria</taxon>
        <taxon>Sphingomonadales</taxon>
        <taxon>Sphingomonadaceae</taxon>
        <taxon>Novosphingobium</taxon>
    </lineage>
</organism>
<comment type="caution">
    <text evidence="6">The sequence shown here is derived from an EMBL/GenBank/DDBJ whole genome shotgun (WGS) entry which is preliminary data.</text>
</comment>
<dbReference type="RefSeq" id="WP_144905194.1">
    <property type="nucleotide sequence ID" value="NZ_JACHOA010000002.1"/>
</dbReference>
<feature type="active site" evidence="3">
    <location>
        <position position="244"/>
    </location>
</feature>
<dbReference type="GO" id="GO:0016620">
    <property type="term" value="F:oxidoreductase activity, acting on the aldehyde or oxo group of donors, NAD or NADP as acceptor"/>
    <property type="evidence" value="ECO:0007669"/>
    <property type="project" value="InterPro"/>
</dbReference>
<dbReference type="OrthoDB" id="9802947at2"/>
<evidence type="ECO:0000259" key="5">
    <source>
        <dbReference type="Pfam" id="PF00171"/>
    </source>
</evidence>
<keyword evidence="7" id="KW-1185">Reference proteome</keyword>
<evidence type="ECO:0000313" key="6">
    <source>
        <dbReference type="EMBL" id="MBB4613037.1"/>
    </source>
</evidence>
<dbReference type="InterPro" id="IPR016162">
    <property type="entry name" value="Ald_DH_N"/>
</dbReference>
<dbReference type="InterPro" id="IPR044086">
    <property type="entry name" value="LUC3-like"/>
</dbReference>
<dbReference type="PANTHER" id="PTHR11699">
    <property type="entry name" value="ALDEHYDE DEHYDROGENASE-RELATED"/>
    <property type="match status" value="1"/>
</dbReference>
<dbReference type="InterPro" id="IPR015590">
    <property type="entry name" value="Aldehyde_DH_dom"/>
</dbReference>
<dbReference type="FunFam" id="3.40.605.10:FF:000007">
    <property type="entry name" value="NAD/NADP-dependent betaine aldehyde dehydrogenase"/>
    <property type="match status" value="1"/>
</dbReference>
<feature type="domain" description="Aldehyde dehydrogenase" evidence="5">
    <location>
        <begin position="19"/>
        <end position="467"/>
    </location>
</feature>
<accession>A0A7W7ET99</accession>
<evidence type="ECO:0000256" key="3">
    <source>
        <dbReference type="PROSITE-ProRule" id="PRU10007"/>
    </source>
</evidence>
<dbReference type="PROSITE" id="PS00687">
    <property type="entry name" value="ALDEHYDE_DEHYDR_GLU"/>
    <property type="match status" value="1"/>
</dbReference>
<dbReference type="Pfam" id="PF00171">
    <property type="entry name" value="Aldedh"/>
    <property type="match status" value="1"/>
</dbReference>
<dbReference type="InterPro" id="IPR016163">
    <property type="entry name" value="Ald_DH_C"/>
</dbReference>
<comment type="similarity">
    <text evidence="1 4">Belongs to the aldehyde dehydrogenase family.</text>
</comment>
<proteinExistence type="inferred from homology"/>
<sequence>MDFDSDFTLTINGREIRTEREMDVINPATGLAFARAPLAQQAELDAAVTAAQAAFPAWKALGWDGRRALLLAAAKALEPHAAALAQLFVREQGRPLAMARGEIDLGIHWIKAVARQTLADETVEDSPARTVYVRHEPLGVVAGIVPWNFPFLLAIWKIAPALISGNTMVLKPSPFTPLCTLKLAEIWRDILPAGVFNVINGENDLGPMMTAHPGFAKISFTGSTATGKRVMEAAALDLKRVTLELGGNDAAIVLPDVDVKAVARKLFFGAFYNSAQVCIATKRLYVHDAIYDAMRDELAELVRANTVGDGSAPGVMFGPVQNKPQYDRVQALIAGARAQGLTIIEGPAPIGAAGYFIPLTLVDNPPEEAAVVQEEAFGPVLPLLRYTDMDDVITRANASEYGLAGAVWTSDVALGIEIANRLETGTVWINDNLQNGPHIPFAGAKQSGLGVENGLDGLREFTWRRTVFAPKPA</sequence>
<dbReference type="InterPro" id="IPR029510">
    <property type="entry name" value="Ald_DH_CS_GLU"/>
</dbReference>
<dbReference type="InterPro" id="IPR016161">
    <property type="entry name" value="Ald_DH/histidinol_DH"/>
</dbReference>
<reference evidence="6 7" key="1">
    <citation type="submission" date="2020-08" db="EMBL/GenBank/DDBJ databases">
        <title>Genomic Encyclopedia of Type Strains, Phase IV (KMG-IV): sequencing the most valuable type-strain genomes for metagenomic binning, comparative biology and taxonomic classification.</title>
        <authorList>
            <person name="Goeker M."/>
        </authorList>
    </citation>
    <scope>NUCLEOTIDE SEQUENCE [LARGE SCALE GENOMIC DNA]</scope>
    <source>
        <strain evidence="6 7">DSM 17507</strain>
    </source>
</reference>
<dbReference type="Gene3D" id="3.40.605.10">
    <property type="entry name" value="Aldehyde Dehydrogenase, Chain A, domain 1"/>
    <property type="match status" value="1"/>
</dbReference>
<dbReference type="AlphaFoldDB" id="A0A7W7ET99"/>
<dbReference type="Proteomes" id="UP000538566">
    <property type="component" value="Unassembled WGS sequence"/>
</dbReference>